<dbReference type="OrthoDB" id="2797179at2759"/>
<protein>
    <recommendedName>
        <fullName evidence="3">BTB domain-containing protein</fullName>
    </recommendedName>
</protein>
<evidence type="ECO:0008006" key="3">
    <source>
        <dbReference type="Google" id="ProtNLM"/>
    </source>
</evidence>
<dbReference type="EMBL" id="KV722496">
    <property type="protein sequence ID" value="OCH87167.1"/>
    <property type="molecule type" value="Genomic_DNA"/>
</dbReference>
<proteinExistence type="predicted"/>
<keyword evidence="2" id="KW-1185">Reference proteome</keyword>
<dbReference type="InterPro" id="IPR011333">
    <property type="entry name" value="SKP1/BTB/POZ_sf"/>
</dbReference>
<evidence type="ECO:0000313" key="1">
    <source>
        <dbReference type="EMBL" id="OCH87167.1"/>
    </source>
</evidence>
<accession>A0A8E2AS63</accession>
<sequence length="305" mass="33687">MPESQSEYRPAAAPFDSGDGDIIIRSSDGVDFRVLTSVLARASPVLEEKLSIPLSEKGGELPVVGLPEDSQTLDIILRMLYPLAAPAPDNIDYVQRVLAAARNYALVGVAGRIRERLVDWDIMEREPLRVYGLACIAGFEDVARTAAKLLLRQPLGGPYSQDFQRMTGAAYHRLVEYHRECSRVALEAVGKPHGSSGLWHCVFFQDVKTRVIKHSACCLGGDSGKRKYITDYWRDIRLALSQTPHASVIAYPAYVGPVMSVACLCDACAPSIYQDMIQLMQAMQKQIEDRIAEVQLAFERGDGTQ</sequence>
<gene>
    <name evidence="1" type="ORF">OBBRIDRAFT_837605</name>
</gene>
<dbReference type="Proteomes" id="UP000250043">
    <property type="component" value="Unassembled WGS sequence"/>
</dbReference>
<organism evidence="1 2">
    <name type="scientific">Obba rivulosa</name>
    <dbReference type="NCBI Taxonomy" id="1052685"/>
    <lineage>
        <taxon>Eukaryota</taxon>
        <taxon>Fungi</taxon>
        <taxon>Dikarya</taxon>
        <taxon>Basidiomycota</taxon>
        <taxon>Agaricomycotina</taxon>
        <taxon>Agaricomycetes</taxon>
        <taxon>Polyporales</taxon>
        <taxon>Gelatoporiaceae</taxon>
        <taxon>Obba</taxon>
    </lineage>
</organism>
<evidence type="ECO:0000313" key="2">
    <source>
        <dbReference type="Proteomes" id="UP000250043"/>
    </source>
</evidence>
<name>A0A8E2AS63_9APHY</name>
<dbReference type="AlphaFoldDB" id="A0A8E2AS63"/>
<dbReference type="Gene3D" id="3.30.710.10">
    <property type="entry name" value="Potassium Channel Kv1.1, Chain A"/>
    <property type="match status" value="1"/>
</dbReference>
<reference evidence="1 2" key="1">
    <citation type="submission" date="2016-07" db="EMBL/GenBank/DDBJ databases">
        <title>Draft genome of the white-rot fungus Obba rivulosa 3A-2.</title>
        <authorList>
            <consortium name="DOE Joint Genome Institute"/>
            <person name="Miettinen O."/>
            <person name="Riley R."/>
            <person name="Acob R."/>
            <person name="Barry K."/>
            <person name="Cullen D."/>
            <person name="De Vries R."/>
            <person name="Hainaut M."/>
            <person name="Hatakka A."/>
            <person name="Henrissat B."/>
            <person name="Hilden K."/>
            <person name="Kuo R."/>
            <person name="Labutti K."/>
            <person name="Lipzen A."/>
            <person name="Makela M.R."/>
            <person name="Sandor L."/>
            <person name="Spatafora J.W."/>
            <person name="Grigoriev I.V."/>
            <person name="Hibbett D.S."/>
        </authorList>
    </citation>
    <scope>NUCLEOTIDE SEQUENCE [LARGE SCALE GENOMIC DNA]</scope>
    <source>
        <strain evidence="1 2">3A-2</strain>
    </source>
</reference>